<dbReference type="Pfam" id="PF04255">
    <property type="entry name" value="DUF433"/>
    <property type="match status" value="1"/>
</dbReference>
<dbReference type="InterPro" id="IPR007367">
    <property type="entry name" value="DUF433"/>
</dbReference>
<evidence type="ECO:0000313" key="2">
    <source>
        <dbReference type="Proteomes" id="UP000176631"/>
    </source>
</evidence>
<organism evidence="1 2">
    <name type="scientific">Candidatus Woykebacteria bacterium RBG_13_40_15</name>
    <dbReference type="NCBI Taxonomy" id="1802593"/>
    <lineage>
        <taxon>Bacteria</taxon>
        <taxon>Candidatus Woykeibacteriota</taxon>
    </lineage>
</organism>
<dbReference type="PANTHER" id="PTHR34849">
    <property type="entry name" value="SSL5025 PROTEIN"/>
    <property type="match status" value="1"/>
</dbReference>
<dbReference type="EMBL" id="MHCP01000035">
    <property type="protein sequence ID" value="OGY22763.1"/>
    <property type="molecule type" value="Genomic_DNA"/>
</dbReference>
<proteinExistence type="predicted"/>
<dbReference type="PANTHER" id="PTHR34849:SF3">
    <property type="entry name" value="SSR2962 PROTEIN"/>
    <property type="match status" value="1"/>
</dbReference>
<evidence type="ECO:0000313" key="1">
    <source>
        <dbReference type="EMBL" id="OGY22763.1"/>
    </source>
</evidence>
<protein>
    <recommendedName>
        <fullName evidence="3">Antitoxin</fullName>
    </recommendedName>
</protein>
<name>A0A1G1W565_9BACT</name>
<accession>A0A1G1W565</accession>
<dbReference type="Proteomes" id="UP000176631">
    <property type="component" value="Unassembled WGS sequence"/>
</dbReference>
<dbReference type="SUPFAM" id="SSF46689">
    <property type="entry name" value="Homeodomain-like"/>
    <property type="match status" value="1"/>
</dbReference>
<comment type="caution">
    <text evidence="1">The sequence shown here is derived from an EMBL/GenBank/DDBJ whole genome shotgun (WGS) entry which is preliminary data.</text>
</comment>
<gene>
    <name evidence="1" type="ORF">A2172_03955</name>
</gene>
<dbReference type="Gene3D" id="1.10.10.10">
    <property type="entry name" value="Winged helix-like DNA-binding domain superfamily/Winged helix DNA-binding domain"/>
    <property type="match status" value="1"/>
</dbReference>
<sequence length="84" mass="9408">MKRIEINKYIVADPQVCHGKPTFVGTRVMVWQVLEMLSAGESSKQIMEAFSSLTERHIKAALDYASSITREGYVVINPKIQVPA</sequence>
<evidence type="ECO:0008006" key="3">
    <source>
        <dbReference type="Google" id="ProtNLM"/>
    </source>
</evidence>
<dbReference type="STRING" id="1802593.A2172_03955"/>
<dbReference type="InterPro" id="IPR009057">
    <property type="entry name" value="Homeodomain-like_sf"/>
</dbReference>
<dbReference type="AlphaFoldDB" id="A0A1G1W565"/>
<reference evidence="1 2" key="1">
    <citation type="journal article" date="2016" name="Nat. Commun.">
        <title>Thousands of microbial genomes shed light on interconnected biogeochemical processes in an aquifer system.</title>
        <authorList>
            <person name="Anantharaman K."/>
            <person name="Brown C.T."/>
            <person name="Hug L.A."/>
            <person name="Sharon I."/>
            <person name="Castelle C.J."/>
            <person name="Probst A.J."/>
            <person name="Thomas B.C."/>
            <person name="Singh A."/>
            <person name="Wilkins M.J."/>
            <person name="Karaoz U."/>
            <person name="Brodie E.L."/>
            <person name="Williams K.H."/>
            <person name="Hubbard S.S."/>
            <person name="Banfield J.F."/>
        </authorList>
    </citation>
    <scope>NUCLEOTIDE SEQUENCE [LARGE SCALE GENOMIC DNA]</scope>
</reference>
<dbReference type="InterPro" id="IPR036388">
    <property type="entry name" value="WH-like_DNA-bd_sf"/>
</dbReference>